<dbReference type="Gene3D" id="3.30.2310.20">
    <property type="entry name" value="RelE-like"/>
    <property type="match status" value="1"/>
</dbReference>
<dbReference type="EMBL" id="JABBGM010000014">
    <property type="protein sequence ID" value="NML95888.1"/>
    <property type="molecule type" value="Genomic_DNA"/>
</dbReference>
<dbReference type="AlphaFoldDB" id="A0A7Y0GC84"/>
<organism evidence="2 3">
    <name type="scientific">Novosphingobium olei</name>
    <dbReference type="NCBI Taxonomy" id="2728851"/>
    <lineage>
        <taxon>Bacteria</taxon>
        <taxon>Pseudomonadati</taxon>
        <taxon>Pseudomonadota</taxon>
        <taxon>Alphaproteobacteria</taxon>
        <taxon>Sphingomonadales</taxon>
        <taxon>Sphingomonadaceae</taxon>
        <taxon>Novosphingobium</taxon>
    </lineage>
</organism>
<dbReference type="InterPro" id="IPR035093">
    <property type="entry name" value="RelE/ParE_toxin_dom_sf"/>
</dbReference>
<keyword evidence="3" id="KW-1185">Reference proteome</keyword>
<evidence type="ECO:0000313" key="3">
    <source>
        <dbReference type="Proteomes" id="UP000583556"/>
    </source>
</evidence>
<name>A0A7Y0GC84_9SPHN</name>
<gene>
    <name evidence="2" type="ORF">HHL27_19620</name>
</gene>
<proteinExistence type="predicted"/>
<dbReference type="InterPro" id="IPR007712">
    <property type="entry name" value="RelE/ParE_toxin"/>
</dbReference>
<dbReference type="RefSeq" id="WP_169495096.1">
    <property type="nucleotide sequence ID" value="NZ_JABBGM010000014.1"/>
</dbReference>
<dbReference type="Pfam" id="PF05016">
    <property type="entry name" value="ParE_toxin"/>
    <property type="match status" value="1"/>
</dbReference>
<accession>A0A7Y0GC84</accession>
<dbReference type="Proteomes" id="UP000583556">
    <property type="component" value="Unassembled WGS sequence"/>
</dbReference>
<comment type="caution">
    <text evidence="2">The sequence shown here is derived from an EMBL/GenBank/DDBJ whole genome shotgun (WGS) entry which is preliminary data.</text>
</comment>
<protein>
    <submittedName>
        <fullName evidence="2">Type II toxin-antitoxin system RelE/ParE family toxin</fullName>
    </submittedName>
</protein>
<keyword evidence="1" id="KW-1277">Toxin-antitoxin system</keyword>
<sequence>MAKQRRAVVIAQGAEDDLAGIYRRRIAQRGAGGSDGADALLDEIVRAIESLGEYPLRGAVPVELEALGIQLYRQLSPWPWRIIYLPEETRVTVLVIADARRDFRTLLEERLLR</sequence>
<evidence type="ECO:0000256" key="1">
    <source>
        <dbReference type="ARBA" id="ARBA00022649"/>
    </source>
</evidence>
<evidence type="ECO:0000313" key="2">
    <source>
        <dbReference type="EMBL" id="NML95888.1"/>
    </source>
</evidence>
<reference evidence="2 3" key="1">
    <citation type="submission" date="2020-04" db="EMBL/GenBank/DDBJ databases">
        <title>Novosphingobium sp. TW-4 isolated from soil.</title>
        <authorList>
            <person name="Dahal R.H."/>
            <person name="Chaudhary D.K."/>
        </authorList>
    </citation>
    <scope>NUCLEOTIDE SEQUENCE [LARGE SCALE GENOMIC DNA]</scope>
    <source>
        <strain evidence="2 3">TW-4</strain>
    </source>
</reference>